<dbReference type="PANTHER" id="PTHR12697:SF5">
    <property type="entry name" value="DEOXYHYPUSINE HYDROXYLASE"/>
    <property type="match status" value="1"/>
</dbReference>
<dbReference type="PROSITE" id="PS50837">
    <property type="entry name" value="NACHT"/>
    <property type="match status" value="1"/>
</dbReference>
<proteinExistence type="predicted"/>
<organism evidence="2 3">
    <name type="scientific">Talaromyces stipitatus (strain ATCC 10500 / CBS 375.48 / QM 6759 / NRRL 1006)</name>
    <name type="common">Penicillium stipitatum</name>
    <dbReference type="NCBI Taxonomy" id="441959"/>
    <lineage>
        <taxon>Eukaryota</taxon>
        <taxon>Fungi</taxon>
        <taxon>Dikarya</taxon>
        <taxon>Ascomycota</taxon>
        <taxon>Pezizomycotina</taxon>
        <taxon>Eurotiomycetes</taxon>
        <taxon>Eurotiomycetidae</taxon>
        <taxon>Eurotiales</taxon>
        <taxon>Trichocomaceae</taxon>
        <taxon>Talaromyces</taxon>
        <taxon>Talaromyces sect. Talaromyces</taxon>
    </lineage>
</organism>
<dbReference type="RefSeq" id="XP_002488683.1">
    <property type="nucleotide sequence ID" value="XM_002488638.1"/>
</dbReference>
<dbReference type="InterPro" id="IPR026003">
    <property type="entry name" value="Cohesin_HEAT"/>
</dbReference>
<dbReference type="Pfam" id="PF23238">
    <property type="entry name" value="DUF7068"/>
    <property type="match status" value="1"/>
</dbReference>
<dbReference type="InterPro" id="IPR003593">
    <property type="entry name" value="AAA+_ATPase"/>
</dbReference>
<dbReference type="GeneID" id="8110133"/>
<dbReference type="GO" id="GO:0016491">
    <property type="term" value="F:oxidoreductase activity"/>
    <property type="evidence" value="ECO:0007669"/>
    <property type="project" value="TreeGrafter"/>
</dbReference>
<dbReference type="PANTHER" id="PTHR12697">
    <property type="entry name" value="PBS LYASE HEAT-LIKE PROTEIN"/>
    <property type="match status" value="1"/>
</dbReference>
<dbReference type="Pfam" id="PF23948">
    <property type="entry name" value="ARM_5"/>
    <property type="match status" value="1"/>
</dbReference>
<dbReference type="OrthoDB" id="4224977at2759"/>
<evidence type="ECO:0000313" key="3">
    <source>
        <dbReference type="Proteomes" id="UP000001745"/>
    </source>
</evidence>
<dbReference type="HOGENOM" id="CLU_003781_1_0_1"/>
<dbReference type="Proteomes" id="UP000001745">
    <property type="component" value="Unassembled WGS sequence"/>
</dbReference>
<dbReference type="InterPro" id="IPR056251">
    <property type="entry name" value="Arm_rpt_dom"/>
</dbReference>
<dbReference type="Gene3D" id="3.40.50.300">
    <property type="entry name" value="P-loop containing nucleotide triphosphate hydrolases"/>
    <property type="match status" value="1"/>
</dbReference>
<dbReference type="SMART" id="SM00567">
    <property type="entry name" value="EZ_HEAT"/>
    <property type="match status" value="6"/>
</dbReference>
<protein>
    <recommendedName>
        <fullName evidence="1">NACHT domain-containing protein</fullName>
    </recommendedName>
</protein>
<dbReference type="InterPro" id="IPR004155">
    <property type="entry name" value="PBS_lyase_HEAT"/>
</dbReference>
<dbReference type="OMA" id="ARICNIH"/>
<dbReference type="InterPro" id="IPR007111">
    <property type="entry name" value="NACHT_NTPase"/>
</dbReference>
<evidence type="ECO:0000313" key="2">
    <source>
        <dbReference type="EMBL" id="EED11927.1"/>
    </source>
</evidence>
<accession>B8MU71</accession>
<keyword evidence="3" id="KW-1185">Reference proteome</keyword>
<reference evidence="3" key="1">
    <citation type="journal article" date="2015" name="Genome Announc.">
        <title>Genome sequence of the AIDS-associated pathogen Penicillium marneffei (ATCC18224) and its near taxonomic relative Talaromyces stipitatus (ATCC10500).</title>
        <authorList>
            <person name="Nierman W.C."/>
            <person name="Fedorova-Abrams N.D."/>
            <person name="Andrianopoulos A."/>
        </authorList>
    </citation>
    <scope>NUCLEOTIDE SEQUENCE [LARGE SCALE GENOMIC DNA]</scope>
    <source>
        <strain evidence="3">ATCC 10500 / CBS 375.48 / QM 6759 / NRRL 1006</strain>
    </source>
</reference>
<dbReference type="EMBL" id="EQ962661">
    <property type="protein sequence ID" value="EED11927.1"/>
    <property type="molecule type" value="Genomic_DNA"/>
</dbReference>
<gene>
    <name evidence="2" type="ORF">TSTA_111040</name>
</gene>
<dbReference type="Pfam" id="PF13646">
    <property type="entry name" value="HEAT_2"/>
    <property type="match status" value="4"/>
</dbReference>
<dbReference type="InterPro" id="IPR027417">
    <property type="entry name" value="P-loop_NTPase"/>
</dbReference>
<dbReference type="SUPFAM" id="SSF48371">
    <property type="entry name" value="ARM repeat"/>
    <property type="match status" value="2"/>
</dbReference>
<dbReference type="Pfam" id="PF05729">
    <property type="entry name" value="NACHT"/>
    <property type="match status" value="1"/>
</dbReference>
<dbReference type="eggNOG" id="KOG2029">
    <property type="taxonomic scope" value="Eukaryota"/>
</dbReference>
<dbReference type="VEuPathDB" id="FungiDB:TSTA_111040"/>
<dbReference type="PhylomeDB" id="B8MU71"/>
<dbReference type="InterPro" id="IPR011989">
    <property type="entry name" value="ARM-like"/>
</dbReference>
<dbReference type="InParanoid" id="B8MU71"/>
<evidence type="ECO:0000259" key="1">
    <source>
        <dbReference type="PROSITE" id="PS50837"/>
    </source>
</evidence>
<dbReference type="InterPro" id="IPR055496">
    <property type="entry name" value="DUF7068"/>
</dbReference>
<dbReference type="SUPFAM" id="SSF52540">
    <property type="entry name" value="P-loop containing nucleoside triphosphate hydrolases"/>
    <property type="match status" value="1"/>
</dbReference>
<dbReference type="STRING" id="441959.B8MU71"/>
<dbReference type="SMART" id="SM00382">
    <property type="entry name" value="AAA"/>
    <property type="match status" value="1"/>
</dbReference>
<dbReference type="Gene3D" id="1.25.10.10">
    <property type="entry name" value="Leucine-rich Repeat Variant"/>
    <property type="match status" value="6"/>
</dbReference>
<dbReference type="InterPro" id="IPR016024">
    <property type="entry name" value="ARM-type_fold"/>
</dbReference>
<sequence length="1822" mass="208276">MAESPLYLSRPTCTNNLISRLTSFDRDPKERNALEAVVSKMIEIFKDDRKLLYVPEVAELSSAVSGKDYLELTVALSNTVIKGTSDGSILDEKLLTNYAYFLRRANGSLSPATTVLGSVLMSLQKRLDEVIKQARNGTQYQLQLVSTVSAILDAMVDLKIYGLDRVDLYEPLQEQLKSLMDHQELRLAQAATYSREALLGLPNNESSYHAFLRHACAVARGAAGVAGAVPTMDPAKLMDAIPDLMNVPDLIKSVVDVASDFYNIYDGVGSMAKGMKRVPKQKSWYVSLRYTDMLIRSAAWQKLEEFIREVPCGREETFLCGLYAQLEQAWIAGDSSIRDRVVDSIQRSISQVGPKHHRAQEWVKLIADTVGRPSWKNSLPSHRHILRIRKNQKYEPKLKMFPIEIGKTGNLPRHLLNRAWSECDEAQKFYADAFLREYYTQGRLKIKRLSEDLLDMEQCYINLAVIELSQNGAKRQLDNEKTEQQPLVFTLFTWLKVEVGNTEIEVKLPNLFKDQIRPDGTMSRPKRILIRGRAGVGKTTLCKKIVHDFLYKKMWEELFDRIFWIPLRSLRGKSSLEELLSQEYFSTQREPEWLVQALWRGLGDEKNERTLLLLDSLDKISGERSISGTDLTKKFRGLLNRHNVIITSQPYAINIPGHTPFDLELETIGFHRDQVQAYITKVVDKTDAEAIWSFIQGHWLIQGLVQIPIQLDALCYSWDSDLRSRGVPETMTALYKAIELRLWKKDILQLKKGDGRGGLLSKSQVQKLQIHSQIEFLAEKEIELVEFFAFTGLYNDIIEFDIRFRSRIYTQPSLRSMSDDELDRLSFLRTSDPSSERKDRIYNFIHLTFQEYFAAQYFVRRWISRQPLQCLTFGFQKNIVEITPERLLQQEKYSGRYDVFWRFVAGLLQSQDEEQLCRFFQLMEDKPHDFLGPAHQRILMHCFGEVPPNSGLENLRTLIEAQLKQWALFEYKLRGEMTLCREMEFPNNVLISMMNEGEPKDVKNAILQALRHRSNFSVCLVNLVAYLLGQNVSSDLEWFAINALGRQTSLPDNILQAIVRRLEHSEWYIRQSAIDALDKQACLSDDILQAIVHCLEDFKGEVRESAINTLGKQTSLPDNILQAIVHRLEHSEWYIRQSTIYVFGKQTSLSDDILQAIARQLEDSEGQSAIDVLHKQTSLSDGILQAIVCQLEDSEGYVRQSAIDALDKQISLSDDILQAIVCRLEDSDSYVRWSAINALDKQTALSDNILQATVRWLEHSEGYVRQSAINVLDKQTTSSDNIFQAIVRRLEDSDEEVRRTAIDALDKQTVLSDDILQTIVRRLKDSNRDVRRSAINVLDKQTALSDDIFQAIVCRLEDSEGSVRLSAIYILGKQTSLLDDILQAIVLRLEDSEGYVRQSAIDVLDKQTSLSDDSLQAIVRRLEDSDSYVRQSAIDALGKQTSLSDDILLAIVRRLEHSEWYVRQSAINVFGKQTSLSDNILQAIMHQLEDSEGYVRQSTIDALGKQTSLSDDILQAIVRRLEHSEGYVRHSAISALGAQTSLSDDILQAIVRRLEDSKEYVRWSALYALDKQTTLSDDSLQAIVHRLEDSNRHVRHPAIYVFGKQTSLSDDILQAIARRLEDSDESIRWTAIDVLGKQTVLSDDILQAIVRRLEDSNGYVRQSANYALNKQITLSDNILQAIVRRLEHSEEDVRQSAIDALDKQTSLSDDILQSIVLVLSKNTSSTDSESVSMLLKQDNLYDSFQNFDVETLRSLYRLLVQQSFSEHLSCYMQDETFYINMPDRQKRVSLVQSKDVFLDVFRDEAVALGRPLTASTDDLRLR</sequence>
<feature type="domain" description="NACHT" evidence="1">
    <location>
        <begin position="526"/>
        <end position="652"/>
    </location>
</feature>
<dbReference type="Pfam" id="PF12765">
    <property type="entry name" value="Cohesin_HEAT"/>
    <property type="match status" value="1"/>
</dbReference>
<name>B8MU71_TALSN</name>